<protein>
    <recommendedName>
        <fullName evidence="4">Lipoprotein</fullName>
    </recommendedName>
</protein>
<evidence type="ECO:0000313" key="3">
    <source>
        <dbReference type="Proteomes" id="UP001207654"/>
    </source>
</evidence>
<evidence type="ECO:0000313" key="2">
    <source>
        <dbReference type="EMBL" id="MCY1074549.1"/>
    </source>
</evidence>
<comment type="caution">
    <text evidence="2">The sequence shown here is derived from an EMBL/GenBank/DDBJ whole genome shotgun (WGS) entry which is preliminary data.</text>
</comment>
<keyword evidence="1" id="KW-0732">Signal</keyword>
<keyword evidence="3" id="KW-1185">Reference proteome</keyword>
<dbReference type="EMBL" id="JAPNKA010000001">
    <property type="protein sequence ID" value="MCY1074549.1"/>
    <property type="molecule type" value="Genomic_DNA"/>
</dbReference>
<gene>
    <name evidence="2" type="ORF">OV287_08625</name>
</gene>
<proteinExistence type="predicted"/>
<name>A0ABT3ZYQ7_9BACT</name>
<accession>A0ABT3ZYQ7</accession>
<organism evidence="2 3">
    <name type="scientific">Archangium lansingense</name>
    <dbReference type="NCBI Taxonomy" id="2995310"/>
    <lineage>
        <taxon>Bacteria</taxon>
        <taxon>Pseudomonadati</taxon>
        <taxon>Myxococcota</taxon>
        <taxon>Myxococcia</taxon>
        <taxon>Myxococcales</taxon>
        <taxon>Cystobacterineae</taxon>
        <taxon>Archangiaceae</taxon>
        <taxon>Archangium</taxon>
    </lineage>
</organism>
<feature type="signal peptide" evidence="1">
    <location>
        <begin position="1"/>
        <end position="23"/>
    </location>
</feature>
<evidence type="ECO:0008006" key="4">
    <source>
        <dbReference type="Google" id="ProtNLM"/>
    </source>
</evidence>
<reference evidence="2 3" key="1">
    <citation type="submission" date="2022-11" db="EMBL/GenBank/DDBJ databases">
        <title>Minimal conservation of predation-associated metabolite biosynthetic gene clusters underscores biosynthetic potential of Myxococcota including descriptions for ten novel species: Archangium lansinium sp. nov., Myxococcus landrumus sp. nov., Nannocystis bai.</title>
        <authorList>
            <person name="Ahearne A."/>
            <person name="Stevens C."/>
            <person name="Phillips K."/>
        </authorList>
    </citation>
    <scope>NUCLEOTIDE SEQUENCE [LARGE SCALE GENOMIC DNA]</scope>
    <source>
        <strain evidence="2 3">MIWBW</strain>
    </source>
</reference>
<sequence>MKRYVYPLSAVMLLALSACGPEALEEATQTAEQEPVGEASQASLVLTPVLTPVYMPVAQVYQPPQPALLDLSSVRAWPTRFFPSTVKSAYTVYYTFPTIPSTFYAFGFDVKSYKAVFVVRGQVTQKTAFKSAIDDDLQALAYEASMGMNTGYEDGRQVDVPPPPSPTPNINDLGVSAWDTSKDYYMADVAQPLVYMPSSVVYLQP</sequence>
<feature type="chain" id="PRO_5047451610" description="Lipoprotein" evidence="1">
    <location>
        <begin position="24"/>
        <end position="205"/>
    </location>
</feature>
<dbReference type="PROSITE" id="PS51257">
    <property type="entry name" value="PROKAR_LIPOPROTEIN"/>
    <property type="match status" value="1"/>
</dbReference>
<dbReference type="RefSeq" id="WP_267533511.1">
    <property type="nucleotide sequence ID" value="NZ_JAPNKA010000001.1"/>
</dbReference>
<dbReference type="Proteomes" id="UP001207654">
    <property type="component" value="Unassembled WGS sequence"/>
</dbReference>
<evidence type="ECO:0000256" key="1">
    <source>
        <dbReference type="SAM" id="SignalP"/>
    </source>
</evidence>